<feature type="signal peptide" evidence="1">
    <location>
        <begin position="1"/>
        <end position="21"/>
    </location>
</feature>
<sequence length="486" mass="52925">MRKWPLIAAACGLGAWGSATAQQTTPGEDDLKRLASCEGGAFTTHEIAGAVARYDVVGAEADRCRLRFTYLENPNPRLEGKPLTFLIDPSSADLAAEVQQQLGACLEGSGRGCQGELFRELGGSARRAAARAVTEGALPCGEPVASQGYPLYPMPREGKWGYVDRSGDWVIEPQWDQATDFSEGRAAVGDWRRWGIIDRAGELVLPLEYESPSYSNLEGRRVVSSPFAPFSEGCAAAEIFTQQAEYLFVDRDGALHRPVLPGGQALAGLGSFSEGLAWFSWSEDLEWHYGWLDHQGQVAIPAEFADAGDFSQGLAPAESRRGGAGFINPDGRLTLPRKWTLESASAFSEGLAPVSIEPFRTVYMDEEDFVIMQARDPQTGQEATIEIGGAFHSGRAPVRMTLGEETVMAYIDQEGEVAFVPARLPDLVPCHTGRLPEFRHGLLRLLVAEDGKRCGEGAYGLGLPHYDDAHYVYLDPRGEIVLRQQE</sequence>
<dbReference type="RefSeq" id="WP_161432659.1">
    <property type="nucleotide sequence ID" value="NZ_WUTT01000001.1"/>
</dbReference>
<evidence type="ECO:0000313" key="3">
    <source>
        <dbReference type="Proteomes" id="UP000487929"/>
    </source>
</evidence>
<keyword evidence="1" id="KW-0732">Signal</keyword>
<dbReference type="Pfam" id="PF14903">
    <property type="entry name" value="WG_beta_rep"/>
    <property type="match status" value="4"/>
</dbReference>
<dbReference type="InterPro" id="IPR032774">
    <property type="entry name" value="WG_beta_rep"/>
</dbReference>
<reference evidence="2 3" key="1">
    <citation type="submission" date="2019-12" db="EMBL/GenBank/DDBJ databases">
        <title>Draft genome sequencing of Halomonas alimentaria DSM 15356.</title>
        <authorList>
            <person name="Pandiyan K."/>
            <person name="Kushwaha P."/>
            <person name="Gowdham M."/>
            <person name="Chakdar H."/>
            <person name="Singh A."/>
            <person name="Kumar M."/>
            <person name="Saxena A.K."/>
        </authorList>
    </citation>
    <scope>NUCLEOTIDE SEQUENCE [LARGE SCALE GENOMIC DNA]</scope>
    <source>
        <strain evidence="2 3">DSM 15356</strain>
    </source>
</reference>
<name>A0A7X4W710_9GAMM</name>
<gene>
    <name evidence="2" type="ORF">GRB96_13775</name>
</gene>
<organism evidence="2 3">
    <name type="scientific">Halomonas alimentaria</name>
    <dbReference type="NCBI Taxonomy" id="147248"/>
    <lineage>
        <taxon>Bacteria</taxon>
        <taxon>Pseudomonadati</taxon>
        <taxon>Pseudomonadota</taxon>
        <taxon>Gammaproteobacteria</taxon>
        <taxon>Oceanospirillales</taxon>
        <taxon>Halomonadaceae</taxon>
        <taxon>Halomonas</taxon>
    </lineage>
</organism>
<evidence type="ECO:0008006" key="4">
    <source>
        <dbReference type="Google" id="ProtNLM"/>
    </source>
</evidence>
<keyword evidence="3" id="KW-1185">Reference proteome</keyword>
<dbReference type="AlphaFoldDB" id="A0A7X4W710"/>
<dbReference type="Proteomes" id="UP000487929">
    <property type="component" value="Unassembled WGS sequence"/>
</dbReference>
<dbReference type="OrthoDB" id="5380961at2"/>
<protein>
    <recommendedName>
        <fullName evidence="4">WG repeat-containing protein</fullName>
    </recommendedName>
</protein>
<proteinExistence type="predicted"/>
<evidence type="ECO:0000313" key="2">
    <source>
        <dbReference type="EMBL" id="NAW35475.1"/>
    </source>
</evidence>
<feature type="chain" id="PRO_5030668758" description="WG repeat-containing protein" evidence="1">
    <location>
        <begin position="22"/>
        <end position="486"/>
    </location>
</feature>
<accession>A0A7X4W710</accession>
<dbReference type="PANTHER" id="PTHR37841">
    <property type="entry name" value="GLR2918 PROTEIN"/>
    <property type="match status" value="1"/>
</dbReference>
<dbReference type="PANTHER" id="PTHR37841:SF1">
    <property type="entry name" value="DUF3298 DOMAIN-CONTAINING PROTEIN"/>
    <property type="match status" value="1"/>
</dbReference>
<evidence type="ECO:0000256" key="1">
    <source>
        <dbReference type="SAM" id="SignalP"/>
    </source>
</evidence>
<dbReference type="EMBL" id="WUTT01000001">
    <property type="protein sequence ID" value="NAW35475.1"/>
    <property type="molecule type" value="Genomic_DNA"/>
</dbReference>
<comment type="caution">
    <text evidence="2">The sequence shown here is derived from an EMBL/GenBank/DDBJ whole genome shotgun (WGS) entry which is preliminary data.</text>
</comment>